<dbReference type="SUPFAM" id="SSF158791">
    <property type="entry name" value="MgtE N-terminal domain-like"/>
    <property type="match status" value="1"/>
</dbReference>
<sequence length="146" mass="16575">MQSIRNALRTARPVQNTPREIIRNSTPQATAARADRLIVMRERAVLATLDNDRADLLQQLHAHLGSRAFADTLSHMKAPRQVDALRLLPTDKRAAVFRELSTAQRAIWHQACKAEAMRDESLRNKLLAPLRAQWQRLRRNNGKTGA</sequence>
<dbReference type="AlphaFoldDB" id="A0A7G9RQA2"/>
<reference evidence="1 2" key="1">
    <citation type="submission" date="2020-08" db="EMBL/GenBank/DDBJ databases">
        <title>Genome sequence of Diaphorobacter ruginosibacter DSM 27467T.</title>
        <authorList>
            <person name="Hyun D.-W."/>
            <person name="Bae J.-W."/>
        </authorList>
    </citation>
    <scope>NUCLEOTIDE SEQUENCE [LARGE SCALE GENOMIC DNA]</scope>
    <source>
        <strain evidence="1 2">DSM 27467</strain>
    </source>
</reference>
<evidence type="ECO:0000313" key="2">
    <source>
        <dbReference type="Proteomes" id="UP000515811"/>
    </source>
</evidence>
<organism evidence="1 2">
    <name type="scientific">Diaphorobacter ruginosibacter</name>
    <dbReference type="NCBI Taxonomy" id="1715720"/>
    <lineage>
        <taxon>Bacteria</taxon>
        <taxon>Pseudomonadati</taxon>
        <taxon>Pseudomonadota</taxon>
        <taxon>Betaproteobacteria</taxon>
        <taxon>Burkholderiales</taxon>
        <taxon>Comamonadaceae</taxon>
        <taxon>Diaphorobacter</taxon>
    </lineage>
</organism>
<dbReference type="KEGG" id="drg:H9K76_02505"/>
<accession>A0A7G9RQA2</accession>
<name>A0A7G9RQA2_9BURK</name>
<proteinExistence type="predicted"/>
<protein>
    <submittedName>
        <fullName evidence="1">Uncharacterized protein</fullName>
    </submittedName>
</protein>
<gene>
    <name evidence="1" type="ORF">H9K76_02505</name>
</gene>
<dbReference type="EMBL" id="CP060714">
    <property type="protein sequence ID" value="QNN57777.1"/>
    <property type="molecule type" value="Genomic_DNA"/>
</dbReference>
<dbReference type="Proteomes" id="UP000515811">
    <property type="component" value="Chromosome"/>
</dbReference>
<dbReference type="RefSeq" id="WP_187598022.1">
    <property type="nucleotide sequence ID" value="NZ_CP060714.1"/>
</dbReference>
<keyword evidence="2" id="KW-1185">Reference proteome</keyword>
<evidence type="ECO:0000313" key="1">
    <source>
        <dbReference type="EMBL" id="QNN57777.1"/>
    </source>
</evidence>